<dbReference type="OrthoDB" id="9786330at2"/>
<feature type="region of interest" description="Disordered" evidence="1">
    <location>
        <begin position="223"/>
        <end position="254"/>
    </location>
</feature>
<dbReference type="Pfam" id="PF20613">
    <property type="entry name" value="HipA_2"/>
    <property type="match status" value="1"/>
</dbReference>
<gene>
    <name evidence="3" type="ORF">SOCE26_017750</name>
</gene>
<sequence>MIRTVHTTRYVTPLREGGSLPAIVEADDDGLYVVKFRGAGQGPKALIAELVAGEIGRALGLPVPEIVFIELDPEFGRAEPDPELSALLSASAGLNLALDYLPGSLAFQPLAAASLDPGLAAAVVWFDAFVSNVDRTPKNPNLLFWHRRLWLIDHGAALYVHHAWTDTTDPLADAPDRFPLIKSHVLLPFAGDIAAADAALSARLTPERIAAIVAAIPDGWLVDQEPPGRHGGERRSAFSSSPAEEREAPPAATAEARRAAYVAYLTRRLAPPRGFVEEALDARAQR</sequence>
<organism evidence="3 4">
    <name type="scientific">Sorangium cellulosum</name>
    <name type="common">Polyangium cellulosum</name>
    <dbReference type="NCBI Taxonomy" id="56"/>
    <lineage>
        <taxon>Bacteria</taxon>
        <taxon>Pseudomonadati</taxon>
        <taxon>Myxococcota</taxon>
        <taxon>Polyangia</taxon>
        <taxon>Polyangiales</taxon>
        <taxon>Polyangiaceae</taxon>
        <taxon>Sorangium</taxon>
    </lineage>
</organism>
<name>A0A2L0EM57_SORCE</name>
<dbReference type="EMBL" id="CP012673">
    <property type="protein sequence ID" value="AUX40375.1"/>
    <property type="molecule type" value="Genomic_DNA"/>
</dbReference>
<evidence type="ECO:0000313" key="4">
    <source>
        <dbReference type="Proteomes" id="UP000238348"/>
    </source>
</evidence>
<dbReference type="AlphaFoldDB" id="A0A2L0EM57"/>
<reference evidence="3 4" key="1">
    <citation type="submission" date="2015-09" db="EMBL/GenBank/DDBJ databases">
        <title>Sorangium comparison.</title>
        <authorList>
            <person name="Zaburannyi N."/>
            <person name="Bunk B."/>
            <person name="Overmann J."/>
            <person name="Mueller R."/>
        </authorList>
    </citation>
    <scope>NUCLEOTIDE SEQUENCE [LARGE SCALE GENOMIC DNA]</scope>
    <source>
        <strain evidence="3 4">So ce26</strain>
    </source>
</reference>
<feature type="domain" description="HipA-like kinase" evidence="2">
    <location>
        <begin position="13"/>
        <end position="162"/>
    </location>
</feature>
<dbReference type="InterPro" id="IPR046748">
    <property type="entry name" value="HipA_2"/>
</dbReference>
<evidence type="ECO:0000256" key="1">
    <source>
        <dbReference type="SAM" id="MobiDB-lite"/>
    </source>
</evidence>
<dbReference type="RefSeq" id="WP_104978185.1">
    <property type="nucleotide sequence ID" value="NZ_CP012673.1"/>
</dbReference>
<protein>
    <recommendedName>
        <fullName evidence="2">HipA-like kinase domain-containing protein</fullName>
    </recommendedName>
</protein>
<dbReference type="Proteomes" id="UP000238348">
    <property type="component" value="Chromosome"/>
</dbReference>
<evidence type="ECO:0000259" key="2">
    <source>
        <dbReference type="Pfam" id="PF20613"/>
    </source>
</evidence>
<accession>A0A2L0EM57</accession>
<proteinExistence type="predicted"/>
<evidence type="ECO:0000313" key="3">
    <source>
        <dbReference type="EMBL" id="AUX40375.1"/>
    </source>
</evidence>
<feature type="compositionally biased region" description="Basic and acidic residues" evidence="1">
    <location>
        <begin position="226"/>
        <end position="236"/>
    </location>
</feature>